<gene>
    <name evidence="2" type="ORF">DGAL_LOCUS8847</name>
</gene>
<feature type="domain" description="Integrase core" evidence="1">
    <location>
        <begin position="161"/>
        <end position="244"/>
    </location>
</feature>
<name>A0A8J2RTQ2_9CRUS</name>
<dbReference type="EMBL" id="CAKKLH010000201">
    <property type="protein sequence ID" value="CAH0105776.1"/>
    <property type="molecule type" value="Genomic_DNA"/>
</dbReference>
<evidence type="ECO:0000313" key="2">
    <source>
        <dbReference type="EMBL" id="CAH0105776.1"/>
    </source>
</evidence>
<dbReference type="PANTHER" id="PTHR46791">
    <property type="entry name" value="EXPRESSED PROTEIN"/>
    <property type="match status" value="1"/>
</dbReference>
<comment type="caution">
    <text evidence="2">The sequence shown here is derived from an EMBL/GenBank/DDBJ whole genome shotgun (WGS) entry which is preliminary data.</text>
</comment>
<sequence length="249" mass="28843">MGSWGLDLSLDELVVGRITQFTKHFYLASLWKQRAGYFSEPVALCVLLFSFITRSSVVGQTWTTWNRTDKLKEYKSWVPGVGMLRNKQPYRSYQESLWFNICGSPSSSHIRNLHRKRKLGVKMVLNRLHAMGHRVQRTRVRDAMALLFGQRQRNRRLKRRVYSVRAPLSVIHFDGNHNLIMWRFVFHGGIDGFSRLIFFLQVANNNRSRSVFNGFLKGVRKYGVPSRVRADHGGENVLVGQFMLITPAG</sequence>
<evidence type="ECO:0000313" key="3">
    <source>
        <dbReference type="Proteomes" id="UP000789390"/>
    </source>
</evidence>
<proteinExistence type="predicted"/>
<dbReference type="Proteomes" id="UP000789390">
    <property type="component" value="Unassembled WGS sequence"/>
</dbReference>
<dbReference type="OrthoDB" id="2686689at2759"/>
<protein>
    <recommendedName>
        <fullName evidence="1">Integrase core domain-containing protein</fullName>
    </recommendedName>
</protein>
<dbReference type="Pfam" id="PF24764">
    <property type="entry name" value="rva_4"/>
    <property type="match status" value="1"/>
</dbReference>
<dbReference type="InterPro" id="IPR058913">
    <property type="entry name" value="Integrase_dom_put"/>
</dbReference>
<keyword evidence="3" id="KW-1185">Reference proteome</keyword>
<dbReference type="AlphaFoldDB" id="A0A8J2RTQ2"/>
<organism evidence="2 3">
    <name type="scientific">Daphnia galeata</name>
    <dbReference type="NCBI Taxonomy" id="27404"/>
    <lineage>
        <taxon>Eukaryota</taxon>
        <taxon>Metazoa</taxon>
        <taxon>Ecdysozoa</taxon>
        <taxon>Arthropoda</taxon>
        <taxon>Crustacea</taxon>
        <taxon>Branchiopoda</taxon>
        <taxon>Diplostraca</taxon>
        <taxon>Cladocera</taxon>
        <taxon>Anomopoda</taxon>
        <taxon>Daphniidae</taxon>
        <taxon>Daphnia</taxon>
    </lineage>
</organism>
<evidence type="ECO:0000259" key="1">
    <source>
        <dbReference type="Pfam" id="PF24764"/>
    </source>
</evidence>
<dbReference type="PANTHER" id="PTHR46791:SF5">
    <property type="entry name" value="CLR5 DOMAIN-CONTAINING PROTEIN-RELATED"/>
    <property type="match status" value="1"/>
</dbReference>
<reference evidence="2" key="1">
    <citation type="submission" date="2021-11" db="EMBL/GenBank/DDBJ databases">
        <authorList>
            <person name="Schell T."/>
        </authorList>
    </citation>
    <scope>NUCLEOTIDE SEQUENCE</scope>
    <source>
        <strain evidence="2">M5</strain>
    </source>
</reference>
<accession>A0A8J2RTQ2</accession>